<accession>A0ABP9PY99</accession>
<dbReference type="Gene3D" id="1.10.1740.10">
    <property type="match status" value="1"/>
</dbReference>
<evidence type="ECO:0000256" key="6">
    <source>
        <dbReference type="RuleBase" id="RU000716"/>
    </source>
</evidence>
<feature type="domain" description="RNA polymerase sigma-70 region 2" evidence="8">
    <location>
        <begin position="31"/>
        <end position="97"/>
    </location>
</feature>
<dbReference type="InterPro" id="IPR013324">
    <property type="entry name" value="RNA_pol_sigma_r3/r4-like"/>
</dbReference>
<dbReference type="InterPro" id="IPR007627">
    <property type="entry name" value="RNA_pol_sigma70_r2"/>
</dbReference>
<dbReference type="Pfam" id="PF08281">
    <property type="entry name" value="Sigma70_r4_2"/>
    <property type="match status" value="1"/>
</dbReference>
<evidence type="ECO:0000256" key="5">
    <source>
        <dbReference type="ARBA" id="ARBA00023163"/>
    </source>
</evidence>
<dbReference type="InterPro" id="IPR013249">
    <property type="entry name" value="RNA_pol_sigma70_r4_t2"/>
</dbReference>
<keyword evidence="11" id="KW-1185">Reference proteome</keyword>
<dbReference type="RefSeq" id="WP_345462280.1">
    <property type="nucleotide sequence ID" value="NZ_BAABKG010000005.1"/>
</dbReference>
<name>A0ABP9PY99_9ACTN</name>
<dbReference type="Gene3D" id="1.10.10.10">
    <property type="entry name" value="Winged helix-like DNA-binding domain superfamily/Winged helix DNA-binding domain"/>
    <property type="match status" value="1"/>
</dbReference>
<evidence type="ECO:0000256" key="4">
    <source>
        <dbReference type="ARBA" id="ARBA00023125"/>
    </source>
</evidence>
<gene>
    <name evidence="10" type="ORF">GCM10023340_37480</name>
</gene>
<comment type="similarity">
    <text evidence="1 6">Belongs to the sigma-70 factor family. ECF subfamily.</text>
</comment>
<evidence type="ECO:0000313" key="10">
    <source>
        <dbReference type="EMBL" id="GAA5154242.1"/>
    </source>
</evidence>
<proteinExistence type="inferred from homology"/>
<dbReference type="EMBL" id="BAABKG010000005">
    <property type="protein sequence ID" value="GAA5154242.1"/>
    <property type="molecule type" value="Genomic_DNA"/>
</dbReference>
<protein>
    <recommendedName>
        <fullName evidence="6">RNA polymerase sigma factor</fullName>
    </recommendedName>
</protein>
<comment type="caution">
    <text evidence="10">The sequence shown here is derived from an EMBL/GenBank/DDBJ whole genome shotgun (WGS) entry which is preliminary data.</text>
</comment>
<dbReference type="PANTHER" id="PTHR43133:SF52">
    <property type="entry name" value="ECF RNA POLYMERASE SIGMA FACTOR SIGL"/>
    <property type="match status" value="1"/>
</dbReference>
<dbReference type="SUPFAM" id="SSF88659">
    <property type="entry name" value="Sigma3 and sigma4 domains of RNA polymerase sigma factors"/>
    <property type="match status" value="1"/>
</dbReference>
<evidence type="ECO:0000259" key="8">
    <source>
        <dbReference type="Pfam" id="PF04542"/>
    </source>
</evidence>
<keyword evidence="3 6" id="KW-0731">Sigma factor</keyword>
<reference evidence="11" key="1">
    <citation type="journal article" date="2019" name="Int. J. Syst. Evol. Microbiol.">
        <title>The Global Catalogue of Microorganisms (GCM) 10K type strain sequencing project: providing services to taxonomists for standard genome sequencing and annotation.</title>
        <authorList>
            <consortium name="The Broad Institute Genomics Platform"/>
            <consortium name="The Broad Institute Genome Sequencing Center for Infectious Disease"/>
            <person name="Wu L."/>
            <person name="Ma J."/>
        </authorList>
    </citation>
    <scope>NUCLEOTIDE SEQUENCE [LARGE SCALE GENOMIC DNA]</scope>
    <source>
        <strain evidence="11">JCM 18459</strain>
    </source>
</reference>
<evidence type="ECO:0000256" key="7">
    <source>
        <dbReference type="SAM" id="MobiDB-lite"/>
    </source>
</evidence>
<dbReference type="NCBIfam" id="TIGR02937">
    <property type="entry name" value="sigma70-ECF"/>
    <property type="match status" value="1"/>
</dbReference>
<dbReference type="SUPFAM" id="SSF88946">
    <property type="entry name" value="Sigma2 domain of RNA polymerase sigma factors"/>
    <property type="match status" value="1"/>
</dbReference>
<keyword evidence="2 6" id="KW-0805">Transcription regulation</keyword>
<keyword evidence="4 6" id="KW-0238">DNA-binding</keyword>
<evidence type="ECO:0000256" key="3">
    <source>
        <dbReference type="ARBA" id="ARBA00023082"/>
    </source>
</evidence>
<dbReference type="PROSITE" id="PS01063">
    <property type="entry name" value="SIGMA70_ECF"/>
    <property type="match status" value="1"/>
</dbReference>
<evidence type="ECO:0000313" key="11">
    <source>
        <dbReference type="Proteomes" id="UP001500221"/>
    </source>
</evidence>
<dbReference type="InterPro" id="IPR000838">
    <property type="entry name" value="RNA_pol_sigma70_ECF_CS"/>
</dbReference>
<dbReference type="Pfam" id="PF04542">
    <property type="entry name" value="Sigma70_r2"/>
    <property type="match status" value="1"/>
</dbReference>
<feature type="domain" description="RNA polymerase sigma factor 70 region 4 type 2" evidence="9">
    <location>
        <begin position="130"/>
        <end position="181"/>
    </location>
</feature>
<dbReference type="InterPro" id="IPR039425">
    <property type="entry name" value="RNA_pol_sigma-70-like"/>
</dbReference>
<feature type="region of interest" description="Disordered" evidence="7">
    <location>
        <begin position="1"/>
        <end position="21"/>
    </location>
</feature>
<dbReference type="InterPro" id="IPR013325">
    <property type="entry name" value="RNA_pol_sigma_r2"/>
</dbReference>
<dbReference type="PANTHER" id="PTHR43133">
    <property type="entry name" value="RNA POLYMERASE ECF-TYPE SIGMA FACTO"/>
    <property type="match status" value="1"/>
</dbReference>
<evidence type="ECO:0000256" key="2">
    <source>
        <dbReference type="ARBA" id="ARBA00023015"/>
    </source>
</evidence>
<organism evidence="10 11">
    <name type="scientific">Nocardioides marinquilinus</name>
    <dbReference type="NCBI Taxonomy" id="1210400"/>
    <lineage>
        <taxon>Bacteria</taxon>
        <taxon>Bacillati</taxon>
        <taxon>Actinomycetota</taxon>
        <taxon>Actinomycetes</taxon>
        <taxon>Propionibacteriales</taxon>
        <taxon>Nocardioidaceae</taxon>
        <taxon>Nocardioides</taxon>
    </lineage>
</organism>
<feature type="compositionally biased region" description="Basic residues" evidence="7">
    <location>
        <begin position="1"/>
        <end position="11"/>
    </location>
</feature>
<dbReference type="CDD" id="cd06171">
    <property type="entry name" value="Sigma70_r4"/>
    <property type="match status" value="1"/>
</dbReference>
<evidence type="ECO:0000256" key="1">
    <source>
        <dbReference type="ARBA" id="ARBA00010641"/>
    </source>
</evidence>
<dbReference type="Proteomes" id="UP001500221">
    <property type="component" value="Unassembled WGS sequence"/>
</dbReference>
<sequence length="192" mass="21943">MARTLRRRRTASRGAAPDPRLTHEDGVRAAYAAHGDELFRLALRGLGDRGAAEDVVQETFVRAWRHGARYDPARASLRTWLFEIARHVVVDAQRARGARPWLRDLADHERLDIVAPWVDDGWERLMRRVLVEEALTRLGADHREALTQTYLADRPYPEVAAELGIPESTLRSRVFYGLKALRVVMEEMEVTP</sequence>
<dbReference type="InterPro" id="IPR036388">
    <property type="entry name" value="WH-like_DNA-bd_sf"/>
</dbReference>
<evidence type="ECO:0000259" key="9">
    <source>
        <dbReference type="Pfam" id="PF08281"/>
    </source>
</evidence>
<keyword evidence="5 6" id="KW-0804">Transcription</keyword>
<dbReference type="InterPro" id="IPR014284">
    <property type="entry name" value="RNA_pol_sigma-70_dom"/>
</dbReference>